<dbReference type="AlphaFoldDB" id="A0AAW0MK36"/>
<accession>A0AAW0MK36</accession>
<dbReference type="Gene3D" id="3.30.505.10">
    <property type="entry name" value="SH2 domain"/>
    <property type="match status" value="1"/>
</dbReference>
<keyword evidence="3" id="KW-1185">Reference proteome</keyword>
<keyword evidence="1" id="KW-0472">Membrane</keyword>
<organism evidence="2 3">
    <name type="scientific">Mugilogobius chulae</name>
    <name type="common">yellowstripe goby</name>
    <dbReference type="NCBI Taxonomy" id="88201"/>
    <lineage>
        <taxon>Eukaryota</taxon>
        <taxon>Metazoa</taxon>
        <taxon>Chordata</taxon>
        <taxon>Craniata</taxon>
        <taxon>Vertebrata</taxon>
        <taxon>Euteleostomi</taxon>
        <taxon>Actinopterygii</taxon>
        <taxon>Neopterygii</taxon>
        <taxon>Teleostei</taxon>
        <taxon>Neoteleostei</taxon>
        <taxon>Acanthomorphata</taxon>
        <taxon>Gobiaria</taxon>
        <taxon>Gobiiformes</taxon>
        <taxon>Gobioidei</taxon>
        <taxon>Gobiidae</taxon>
        <taxon>Gobionellinae</taxon>
        <taxon>Mugilogobius</taxon>
    </lineage>
</organism>
<proteinExistence type="predicted"/>
<feature type="transmembrane region" description="Helical" evidence="1">
    <location>
        <begin position="67"/>
        <end position="86"/>
    </location>
</feature>
<name>A0AAW0MK36_9GOBI</name>
<comment type="caution">
    <text evidence="2">The sequence shown here is derived from an EMBL/GenBank/DDBJ whole genome shotgun (WGS) entry which is preliminary data.</text>
</comment>
<dbReference type="InterPro" id="IPR036860">
    <property type="entry name" value="SH2_dom_sf"/>
</dbReference>
<reference evidence="3" key="1">
    <citation type="submission" date="2024-04" db="EMBL/GenBank/DDBJ databases">
        <title>Salinicola lusitanus LLJ914,a marine bacterium isolated from the Okinawa Trough.</title>
        <authorList>
            <person name="Li J."/>
        </authorList>
    </citation>
    <scope>NUCLEOTIDE SEQUENCE [LARGE SCALE GENOMIC DNA]</scope>
</reference>
<keyword evidence="1" id="KW-1133">Transmembrane helix</keyword>
<evidence type="ECO:0000256" key="1">
    <source>
        <dbReference type="SAM" id="Phobius"/>
    </source>
</evidence>
<dbReference type="Proteomes" id="UP001460270">
    <property type="component" value="Unassembled WGS sequence"/>
</dbReference>
<sequence>MKKSIIQTDDCEGKPCDQNSLSNILEKRLQHEANTFNFYSMYLDTSLTHRHTLDTLSLLKLESLLSLLWMTLLFAIFGCFGAALTVDRRKSRRQATQRDDAATLVLVMSSAAVKNSFKQEKKGSFFKLIESFAFELGTLKKELGHTSESKAADLGSEPLESVDEDVGGLFLRGSPCSGLCSGENSPLRAGLSGLSGLRDSGYSGSLHRKLTVLERLIRTHSVWLQLGLNQQGALKILKNQPPGRLLLIPVQIAGGSPHSAVVPKVVIRTTFVVRRSSSQQRKVLCVRMDSDSDPVQDFAVKESQYAFSLEGSGLSFADLFRLVAFCCISRFNALKHSLTESFNTSSTWHSDLVYIRGAQTPGLGEVMPLTPALTQIFVFNREQCNDKL</sequence>
<keyword evidence="1" id="KW-0812">Transmembrane</keyword>
<evidence type="ECO:0000313" key="3">
    <source>
        <dbReference type="Proteomes" id="UP001460270"/>
    </source>
</evidence>
<dbReference type="EMBL" id="JBBPFD010000254">
    <property type="protein sequence ID" value="KAK7879509.1"/>
    <property type="molecule type" value="Genomic_DNA"/>
</dbReference>
<protein>
    <submittedName>
        <fullName evidence="2">Uncharacterized protein</fullName>
    </submittedName>
</protein>
<gene>
    <name evidence="2" type="ORF">WMY93_033779</name>
</gene>
<evidence type="ECO:0000313" key="2">
    <source>
        <dbReference type="EMBL" id="KAK7879509.1"/>
    </source>
</evidence>
<dbReference type="SUPFAM" id="SSF55550">
    <property type="entry name" value="SH2 domain"/>
    <property type="match status" value="1"/>
</dbReference>